<name>A0ABD2YIM8_9GENT</name>
<feature type="domain" description="MULE transposase" evidence="1">
    <location>
        <begin position="63"/>
        <end position="136"/>
    </location>
</feature>
<dbReference type="EMBL" id="JBJUIK010000013">
    <property type="protein sequence ID" value="KAL3507238.1"/>
    <property type="molecule type" value="Genomic_DNA"/>
</dbReference>
<comment type="caution">
    <text evidence="2">The sequence shown here is derived from an EMBL/GenBank/DDBJ whole genome shotgun (WGS) entry which is preliminary data.</text>
</comment>
<proteinExistence type="predicted"/>
<sequence>MDSKGKDKIFDLDKDIIFDENSLSTDDEDGEAVHIMKKIKNVKRLYHEADSRSRHDYNKFSNVLALDTTYRTNYNHKLLLVFACVNNHYYGIVFRCALMAHEDIETYDWVLGTFLEAMTNKKPMLVMTDGDRAMRKWTRQTKKTRSLHENACEGSIYGDLSKMERYGTLMGGCKQMCYYAINHEKGFHRVREVIHNETSIGRQKCMNIRLKCGEYGKNGKDGGTHVSRFGVLDLKQACTKGDHKGGQKEVIRKHGGYE</sequence>
<evidence type="ECO:0000313" key="3">
    <source>
        <dbReference type="Proteomes" id="UP001630127"/>
    </source>
</evidence>
<dbReference type="PANTHER" id="PTHR47718">
    <property type="entry name" value="OS01G0519700 PROTEIN"/>
    <property type="match status" value="1"/>
</dbReference>
<keyword evidence="3" id="KW-1185">Reference proteome</keyword>
<dbReference type="AlphaFoldDB" id="A0ABD2YIM8"/>
<protein>
    <recommendedName>
        <fullName evidence="1">MULE transposase domain-containing protein</fullName>
    </recommendedName>
</protein>
<dbReference type="Pfam" id="PF10551">
    <property type="entry name" value="MULE"/>
    <property type="match status" value="1"/>
</dbReference>
<dbReference type="PANTHER" id="PTHR47718:SF13">
    <property type="entry name" value="OS09G0290500 PROTEIN"/>
    <property type="match status" value="1"/>
</dbReference>
<accession>A0ABD2YIM8</accession>
<evidence type="ECO:0000313" key="2">
    <source>
        <dbReference type="EMBL" id="KAL3507238.1"/>
    </source>
</evidence>
<evidence type="ECO:0000259" key="1">
    <source>
        <dbReference type="Pfam" id="PF10551"/>
    </source>
</evidence>
<dbReference type="Proteomes" id="UP001630127">
    <property type="component" value="Unassembled WGS sequence"/>
</dbReference>
<reference evidence="2 3" key="1">
    <citation type="submission" date="2024-11" db="EMBL/GenBank/DDBJ databases">
        <title>A near-complete genome assembly of Cinchona calisaya.</title>
        <authorList>
            <person name="Lian D.C."/>
            <person name="Zhao X.W."/>
            <person name="Wei L."/>
        </authorList>
    </citation>
    <scope>NUCLEOTIDE SEQUENCE [LARGE SCALE GENOMIC DNA]</scope>
    <source>
        <tissue evidence="2">Nenye</tissue>
    </source>
</reference>
<dbReference type="InterPro" id="IPR018289">
    <property type="entry name" value="MULE_transposase_dom"/>
</dbReference>
<organism evidence="2 3">
    <name type="scientific">Cinchona calisaya</name>
    <dbReference type="NCBI Taxonomy" id="153742"/>
    <lineage>
        <taxon>Eukaryota</taxon>
        <taxon>Viridiplantae</taxon>
        <taxon>Streptophyta</taxon>
        <taxon>Embryophyta</taxon>
        <taxon>Tracheophyta</taxon>
        <taxon>Spermatophyta</taxon>
        <taxon>Magnoliopsida</taxon>
        <taxon>eudicotyledons</taxon>
        <taxon>Gunneridae</taxon>
        <taxon>Pentapetalae</taxon>
        <taxon>asterids</taxon>
        <taxon>lamiids</taxon>
        <taxon>Gentianales</taxon>
        <taxon>Rubiaceae</taxon>
        <taxon>Cinchonoideae</taxon>
        <taxon>Cinchoneae</taxon>
        <taxon>Cinchona</taxon>
    </lineage>
</organism>
<gene>
    <name evidence="2" type="ORF">ACH5RR_032620</name>
</gene>